<organism evidence="2 3">
    <name type="scientific">Phototrophicus methaneseepsis</name>
    <dbReference type="NCBI Taxonomy" id="2710758"/>
    <lineage>
        <taxon>Bacteria</taxon>
        <taxon>Bacillati</taxon>
        <taxon>Chloroflexota</taxon>
        <taxon>Candidatus Thermofontia</taxon>
        <taxon>Phototrophicales</taxon>
        <taxon>Phototrophicaceae</taxon>
        <taxon>Phototrophicus</taxon>
    </lineage>
</organism>
<dbReference type="NCBIfam" id="TIGR01764">
    <property type="entry name" value="excise"/>
    <property type="match status" value="1"/>
</dbReference>
<dbReference type="InterPro" id="IPR041657">
    <property type="entry name" value="HTH_17"/>
</dbReference>
<dbReference type="AlphaFoldDB" id="A0A7S8E838"/>
<feature type="domain" description="Helix-turn-helix" evidence="1">
    <location>
        <begin position="15"/>
        <end position="59"/>
    </location>
</feature>
<proteinExistence type="predicted"/>
<dbReference type="KEGG" id="pmet:G4Y79_21040"/>
<protein>
    <submittedName>
        <fullName evidence="2">Helix-turn-helix domain-containing protein</fullName>
    </submittedName>
</protein>
<dbReference type="SUPFAM" id="SSF46955">
    <property type="entry name" value="Putative DNA-binding domain"/>
    <property type="match status" value="1"/>
</dbReference>
<dbReference type="RefSeq" id="WP_195170212.1">
    <property type="nucleotide sequence ID" value="NZ_CP062983.1"/>
</dbReference>
<sequence length="71" mass="7682">MANEQKLRIEPGAVYSRQEAAEALGISLSTLKRLIKKGHLQVSKPAGMRRVFITGESILGMLNSTTVEKGA</sequence>
<evidence type="ECO:0000313" key="2">
    <source>
        <dbReference type="EMBL" id="QPC82143.1"/>
    </source>
</evidence>
<gene>
    <name evidence="2" type="ORF">G4Y79_21040</name>
</gene>
<dbReference type="GO" id="GO:0003677">
    <property type="term" value="F:DNA binding"/>
    <property type="evidence" value="ECO:0007669"/>
    <property type="project" value="InterPro"/>
</dbReference>
<dbReference type="InterPro" id="IPR009061">
    <property type="entry name" value="DNA-bd_dom_put_sf"/>
</dbReference>
<accession>A0A7S8E838</accession>
<dbReference type="InterPro" id="IPR010093">
    <property type="entry name" value="SinI_DNA-bd"/>
</dbReference>
<dbReference type="EMBL" id="CP062983">
    <property type="protein sequence ID" value="QPC82143.1"/>
    <property type="molecule type" value="Genomic_DNA"/>
</dbReference>
<reference evidence="2 3" key="1">
    <citation type="submission" date="2020-02" db="EMBL/GenBank/DDBJ databases">
        <authorList>
            <person name="Zheng R.K."/>
            <person name="Sun C.M."/>
        </authorList>
    </citation>
    <scope>NUCLEOTIDE SEQUENCE [LARGE SCALE GENOMIC DNA]</scope>
    <source>
        <strain evidence="3">rifampicinis</strain>
    </source>
</reference>
<evidence type="ECO:0000259" key="1">
    <source>
        <dbReference type="Pfam" id="PF12728"/>
    </source>
</evidence>
<evidence type="ECO:0000313" key="3">
    <source>
        <dbReference type="Proteomes" id="UP000594468"/>
    </source>
</evidence>
<name>A0A7S8E838_9CHLR</name>
<dbReference type="Pfam" id="PF12728">
    <property type="entry name" value="HTH_17"/>
    <property type="match status" value="1"/>
</dbReference>
<keyword evidence="3" id="KW-1185">Reference proteome</keyword>
<dbReference type="Proteomes" id="UP000594468">
    <property type="component" value="Chromosome"/>
</dbReference>